<name>A0AAD9NED8_9ANNE</name>
<dbReference type="Gene3D" id="1.20.120.1750">
    <property type="match status" value="1"/>
</dbReference>
<dbReference type="Pfam" id="PF26200">
    <property type="entry name" value="Rcat_RNF216"/>
    <property type="match status" value="1"/>
</dbReference>
<keyword evidence="5" id="KW-0863">Zinc-finger</keyword>
<dbReference type="InterPro" id="IPR002867">
    <property type="entry name" value="IBR_dom"/>
</dbReference>
<dbReference type="CDD" id="cd20339">
    <property type="entry name" value="BRcat_RBR_RNF216"/>
    <property type="match status" value="1"/>
</dbReference>
<feature type="non-terminal residue" evidence="9">
    <location>
        <position position="1"/>
    </location>
</feature>
<keyword evidence="4" id="KW-0677">Repeat</keyword>
<dbReference type="SMART" id="SM00647">
    <property type="entry name" value="IBR"/>
    <property type="match status" value="1"/>
</dbReference>
<dbReference type="GO" id="GO:0016740">
    <property type="term" value="F:transferase activity"/>
    <property type="evidence" value="ECO:0007669"/>
    <property type="project" value="UniProtKB-KW"/>
</dbReference>
<feature type="domain" description="RING-type" evidence="8">
    <location>
        <begin position="523"/>
        <end position="733"/>
    </location>
</feature>
<keyword evidence="10" id="KW-1185">Reference proteome</keyword>
<evidence type="ECO:0000256" key="4">
    <source>
        <dbReference type="ARBA" id="ARBA00022737"/>
    </source>
</evidence>
<evidence type="ECO:0000256" key="1">
    <source>
        <dbReference type="ARBA" id="ARBA00004906"/>
    </source>
</evidence>
<dbReference type="InterPro" id="IPR013083">
    <property type="entry name" value="Znf_RING/FYVE/PHD"/>
</dbReference>
<dbReference type="EMBL" id="JAODUP010000031">
    <property type="protein sequence ID" value="KAK2167182.1"/>
    <property type="molecule type" value="Genomic_DNA"/>
</dbReference>
<sequence length="807" mass="93721">VEIEGHFLFQEYKQNALEDGLKTTLPDVNDSPEQSTSLKTDISKLDSMHKEAEVIADVLCLSDVDIIYKRICQLKTKANRSDIVMNEILAGGIRSFSEQVNSTNCKKEEDMKQVKDAVMAKCSDLKCGDDEVLALLEKYPQEADRVNIVVDLLLKENGKLTSHRTNATAKETREEELFHDAQHIQSEMPSADPNIISNLLDKFYDHKDRVSNVMSMLKDLDQCDVGKLKPSNSQSEFVGMPLYDDFKIVSSLFPNQDKNEIYAYLEAHYYNPNRIQVVIDELVQLEYGIQNRDESMKSESNQDQSSYICSLQKDVDTLRKIFPDCDPDFLFCELESMGDDDDMRTTKLASQLFNSQNYPLLKDRLKREEAMKRLTKLKQSNLDMDEFLKMFPNPEGTFYNENKKASDNYKRNAEHQLLNDFPMIRSSYIQKKFESHGYHYLPTKKDLDKSAAVYRNDPVLAVGDHKRFLVDHRNCDDSMPSELDEFFYRELLFARNEQRVLEHLQKVKDERVKLVAEARERGELLECPCCYDDDCLLEDMKSCREGHLFCKMCLQQLAETNLAQGKLNFQCLDPYCELEFSLNTLQSVLSPNLFSVLLSKIQEDEVNRANINDLVSCPFCSFATIMPDPNDKVFKCFNPECLKESCRFCQEPNHVPLRCDEIEKESEKSMRAYIEKRMSEAMIRQCWKCKKSFYKVEGCNKMTCVCGASMCYVCRKPIKDYDHFADGRCSNQDASVLHLKEMKEAAQKAREEYEYEHPEACNYKLKYDPVKHLSDYGEHIFEEEEEVLYLIIVQSDISLFLHQLNKR</sequence>
<dbReference type="Pfam" id="PF26112">
    <property type="entry name" value="UBA_RNF216"/>
    <property type="match status" value="1"/>
</dbReference>
<dbReference type="GO" id="GO:0008270">
    <property type="term" value="F:zinc ion binding"/>
    <property type="evidence" value="ECO:0007669"/>
    <property type="project" value="UniProtKB-KW"/>
</dbReference>
<comment type="pathway">
    <text evidence="1">Protein modification; protein ubiquitination.</text>
</comment>
<dbReference type="CDD" id="cd20353">
    <property type="entry name" value="Rcat_RBR_RNF216"/>
    <property type="match status" value="1"/>
</dbReference>
<dbReference type="InterPro" id="IPR047545">
    <property type="entry name" value="BRcat_RBR_RNF216"/>
</dbReference>
<evidence type="ECO:0000313" key="9">
    <source>
        <dbReference type="EMBL" id="KAK2167182.1"/>
    </source>
</evidence>
<proteinExistence type="predicted"/>
<dbReference type="InterPro" id="IPR044066">
    <property type="entry name" value="TRIAD_supradom"/>
</dbReference>
<evidence type="ECO:0000256" key="3">
    <source>
        <dbReference type="ARBA" id="ARBA00022723"/>
    </source>
</evidence>
<dbReference type="PANTHER" id="PTHR22770">
    <property type="entry name" value="UBIQUITIN CONJUGATING ENZYME 7 INTERACTING PROTEIN-RELATED"/>
    <property type="match status" value="1"/>
</dbReference>
<dbReference type="PROSITE" id="PS51873">
    <property type="entry name" value="TRIAD"/>
    <property type="match status" value="1"/>
</dbReference>
<keyword evidence="7" id="KW-0862">Zinc</keyword>
<dbReference type="Gene3D" id="3.30.40.10">
    <property type="entry name" value="Zinc/RING finger domain, C3HC4 (zinc finger)"/>
    <property type="match status" value="1"/>
</dbReference>
<evidence type="ECO:0000256" key="2">
    <source>
        <dbReference type="ARBA" id="ARBA00022679"/>
    </source>
</evidence>
<dbReference type="Proteomes" id="UP001208570">
    <property type="component" value="Unassembled WGS sequence"/>
</dbReference>
<dbReference type="InterPro" id="IPR047546">
    <property type="entry name" value="Rcat_RBR_RNF216"/>
</dbReference>
<dbReference type="AlphaFoldDB" id="A0AAD9NED8"/>
<evidence type="ECO:0000256" key="7">
    <source>
        <dbReference type="ARBA" id="ARBA00022833"/>
    </source>
</evidence>
<evidence type="ECO:0000256" key="6">
    <source>
        <dbReference type="ARBA" id="ARBA00022786"/>
    </source>
</evidence>
<evidence type="ECO:0000256" key="5">
    <source>
        <dbReference type="ARBA" id="ARBA00022771"/>
    </source>
</evidence>
<comment type="caution">
    <text evidence="9">The sequence shown here is derived from an EMBL/GenBank/DDBJ whole genome shotgun (WGS) entry which is preliminary data.</text>
</comment>
<dbReference type="SUPFAM" id="SSF57850">
    <property type="entry name" value="RING/U-box"/>
    <property type="match status" value="1"/>
</dbReference>
<reference evidence="9" key="1">
    <citation type="journal article" date="2023" name="Mol. Biol. Evol.">
        <title>Third-Generation Sequencing Reveals the Adaptive Role of the Epigenome in Three Deep-Sea Polychaetes.</title>
        <authorList>
            <person name="Perez M."/>
            <person name="Aroh O."/>
            <person name="Sun Y."/>
            <person name="Lan Y."/>
            <person name="Juniper S.K."/>
            <person name="Young C.R."/>
            <person name="Angers B."/>
            <person name="Qian P.Y."/>
        </authorList>
    </citation>
    <scope>NUCLEOTIDE SEQUENCE</scope>
    <source>
        <strain evidence="9">P08H-3</strain>
    </source>
</reference>
<dbReference type="InterPro" id="IPR051628">
    <property type="entry name" value="LUBAC_E3_Ligases"/>
</dbReference>
<evidence type="ECO:0000259" key="8">
    <source>
        <dbReference type="PROSITE" id="PS51873"/>
    </source>
</evidence>
<keyword evidence="3" id="KW-0479">Metal-binding</keyword>
<evidence type="ECO:0000313" key="10">
    <source>
        <dbReference type="Proteomes" id="UP001208570"/>
    </source>
</evidence>
<accession>A0AAD9NED8</accession>
<dbReference type="InterPro" id="IPR058758">
    <property type="entry name" value="UBA_RNF216"/>
</dbReference>
<organism evidence="9 10">
    <name type="scientific">Paralvinella palmiformis</name>
    <dbReference type="NCBI Taxonomy" id="53620"/>
    <lineage>
        <taxon>Eukaryota</taxon>
        <taxon>Metazoa</taxon>
        <taxon>Spiralia</taxon>
        <taxon>Lophotrochozoa</taxon>
        <taxon>Annelida</taxon>
        <taxon>Polychaeta</taxon>
        <taxon>Sedentaria</taxon>
        <taxon>Canalipalpata</taxon>
        <taxon>Terebellida</taxon>
        <taxon>Terebelliformia</taxon>
        <taxon>Alvinellidae</taxon>
        <taxon>Paralvinella</taxon>
    </lineage>
</organism>
<keyword evidence="6" id="KW-0833">Ubl conjugation pathway</keyword>
<protein>
    <recommendedName>
        <fullName evidence="8">RING-type domain-containing protein</fullName>
    </recommendedName>
</protein>
<dbReference type="PANTHER" id="PTHR22770:SF47">
    <property type="entry name" value="E3 UBIQUITIN-PROTEIN LIGASE RNF216"/>
    <property type="match status" value="1"/>
</dbReference>
<keyword evidence="2" id="KW-0808">Transferase</keyword>
<gene>
    <name evidence="9" type="ORF">LSH36_31g00003</name>
</gene>